<evidence type="ECO:0000256" key="2">
    <source>
        <dbReference type="ARBA" id="ARBA00022898"/>
    </source>
</evidence>
<evidence type="ECO:0000256" key="1">
    <source>
        <dbReference type="ARBA" id="ARBA00001933"/>
    </source>
</evidence>
<comment type="cofactor">
    <cofactor evidence="1">
        <name>pyridoxal 5'-phosphate</name>
        <dbReference type="ChEBI" id="CHEBI:597326"/>
    </cofactor>
</comment>
<organism evidence="3">
    <name type="scientific">Angomonas desouzai</name>
    <dbReference type="NCBI Taxonomy" id="59800"/>
    <lineage>
        <taxon>Eukaryota</taxon>
        <taxon>Discoba</taxon>
        <taxon>Euglenozoa</taxon>
        <taxon>Kinetoplastea</taxon>
        <taxon>Metakinetoplastina</taxon>
        <taxon>Trypanosomatida</taxon>
        <taxon>Trypanosomatidae</taxon>
        <taxon>Strigomonadinae</taxon>
        <taxon>Angomonas</taxon>
    </lineage>
</organism>
<keyword evidence="2" id="KW-0663">Pyridoxal phosphate</keyword>
<name>U5KN60_9TRYP</name>
<protein>
    <submittedName>
        <fullName evidence="3">Diaminopimelate decarboxylase</fullName>
        <ecNumber evidence="3">4.1.1.20</ecNumber>
    </submittedName>
</protein>
<reference evidence="3" key="1">
    <citation type="submission" date="2013-02" db="EMBL/GenBank/DDBJ databases">
        <title>Genomic Cooperation Between Trypanosomatids and Their Bacterial Endosymbionts in the Synthesis of Essential Amino Acids Heavily Influenced by Multiple Lateral Gene Transfer Events.</title>
        <authorList>
            <person name="Alves J.M.P."/>
            <person name="Klein C."/>
            <person name="Maia da Silva F."/>
            <person name="Costa Martins A.G."/>
            <person name="Serrano M.G."/>
            <person name="Buck G.A."/>
            <person name="Vasconcelos A.T.R."/>
            <person name="France-Sagot M."/>
            <person name="Teixeira M.M.G."/>
            <person name="Motta M.C.M."/>
            <person name="Camargo E.P."/>
        </authorList>
    </citation>
    <scope>NUCLEOTIDE SEQUENCE</scope>
</reference>
<sequence>MCFEIIKVIDIGGGFPVDFSSDNEGIYNNNNNNNEKEGLNMKQYVSLLKEQVPQLFLWKPFQENNNNNNDDKYIKQRTIITEFGRTIAAKSGVFISRIEYIKYIDLPNNDNENENNDDDENNNNENDEIIKNKRQIILQHVGADLAVRTVWQPSHWPLRVKLYNGENGEEKQK</sequence>
<dbReference type="GO" id="GO:0009089">
    <property type="term" value="P:lysine biosynthetic process via diaminopimelate"/>
    <property type="evidence" value="ECO:0007669"/>
    <property type="project" value="TreeGrafter"/>
</dbReference>
<dbReference type="GO" id="GO:0008836">
    <property type="term" value="F:diaminopimelate decarboxylase activity"/>
    <property type="evidence" value="ECO:0007669"/>
    <property type="project" value="UniProtKB-EC"/>
</dbReference>
<dbReference type="AlphaFoldDB" id="U5KN60"/>
<accession>U5KN60</accession>
<dbReference type="EMBL" id="KC584076">
    <property type="protein sequence ID" value="AGT02804.1"/>
    <property type="molecule type" value="Genomic_DNA"/>
</dbReference>
<dbReference type="PANTHER" id="PTHR43727:SF3">
    <property type="entry name" value="GROUP IV DECARBOXYLASE"/>
    <property type="match status" value="1"/>
</dbReference>
<dbReference type="InterPro" id="IPR029066">
    <property type="entry name" value="PLP-binding_barrel"/>
</dbReference>
<dbReference type="InterPro" id="IPR009006">
    <property type="entry name" value="Ala_racemase/Decarboxylase_C"/>
</dbReference>
<dbReference type="EC" id="4.1.1.20" evidence="3"/>
<evidence type="ECO:0000313" key="3">
    <source>
        <dbReference type="EMBL" id="AGT02804.1"/>
    </source>
</evidence>
<dbReference type="Gene3D" id="2.40.37.10">
    <property type="entry name" value="Lyase, Ornithine Decarboxylase, Chain A, domain 1"/>
    <property type="match status" value="1"/>
</dbReference>
<dbReference type="SUPFAM" id="SSF50621">
    <property type="entry name" value="Alanine racemase C-terminal domain-like"/>
    <property type="match status" value="1"/>
</dbReference>
<dbReference type="Gene3D" id="3.20.20.10">
    <property type="entry name" value="Alanine racemase"/>
    <property type="match status" value="1"/>
</dbReference>
<proteinExistence type="predicted"/>
<keyword evidence="3" id="KW-0456">Lyase</keyword>
<dbReference type="PANTHER" id="PTHR43727">
    <property type="entry name" value="DIAMINOPIMELATE DECARBOXYLASE"/>
    <property type="match status" value="1"/>
</dbReference>